<protein>
    <submittedName>
        <fullName evidence="2 3">Uncharacterized protein</fullName>
    </submittedName>
</protein>
<dbReference type="OrthoDB" id="426293at2759"/>
<feature type="repeat" description="ANK" evidence="1">
    <location>
        <begin position="18"/>
        <end position="50"/>
    </location>
</feature>
<evidence type="ECO:0000313" key="3">
    <source>
        <dbReference type="EnsemblFungi" id="EJT77300"/>
    </source>
</evidence>
<name>J3P115_GAET3</name>
<reference evidence="2" key="3">
    <citation type="submission" date="2010-09" db="EMBL/GenBank/DDBJ databases">
        <title>Annotation of Gaeumannomyces graminis var. tritici R3-111a-1.</title>
        <authorList>
            <consortium name="The Broad Institute Genome Sequencing Platform"/>
            <person name="Ma L.-J."/>
            <person name="Dead R."/>
            <person name="Young S.K."/>
            <person name="Zeng Q."/>
            <person name="Gargeya S."/>
            <person name="Fitzgerald M."/>
            <person name="Haas B."/>
            <person name="Abouelleil A."/>
            <person name="Alvarado L."/>
            <person name="Arachchi H.M."/>
            <person name="Berlin A."/>
            <person name="Brown A."/>
            <person name="Chapman S.B."/>
            <person name="Chen Z."/>
            <person name="Dunbar C."/>
            <person name="Freedman E."/>
            <person name="Gearin G."/>
            <person name="Gellesch M."/>
            <person name="Goldberg J."/>
            <person name="Griggs A."/>
            <person name="Gujja S."/>
            <person name="Heiman D."/>
            <person name="Howarth C."/>
            <person name="Larson L."/>
            <person name="Lui A."/>
            <person name="MacDonald P.J.P."/>
            <person name="Mehta T."/>
            <person name="Montmayeur A."/>
            <person name="Murphy C."/>
            <person name="Neiman D."/>
            <person name="Pearson M."/>
            <person name="Priest M."/>
            <person name="Roberts A."/>
            <person name="Saif S."/>
            <person name="Shea T."/>
            <person name="Shenoy N."/>
            <person name="Sisk P."/>
            <person name="Stolte C."/>
            <person name="Sykes S."/>
            <person name="Yandava C."/>
            <person name="Wortman J."/>
            <person name="Nusbaum C."/>
            <person name="Birren B."/>
        </authorList>
    </citation>
    <scope>NUCLEOTIDE SEQUENCE</scope>
    <source>
        <strain evidence="2">R3-111a-1</strain>
    </source>
</reference>
<dbReference type="AlphaFoldDB" id="J3P115"/>
<dbReference type="EMBL" id="GL385397">
    <property type="protein sequence ID" value="EJT77300.1"/>
    <property type="molecule type" value="Genomic_DNA"/>
</dbReference>
<reference evidence="3" key="5">
    <citation type="submission" date="2018-04" db="UniProtKB">
        <authorList>
            <consortium name="EnsemblFungi"/>
        </authorList>
    </citation>
    <scope>IDENTIFICATION</scope>
    <source>
        <strain evidence="3">R3-111a-1</strain>
    </source>
</reference>
<dbReference type="HOGENOM" id="CLU_2346806_0_0_1"/>
<dbReference type="PROSITE" id="PS50088">
    <property type="entry name" value="ANK_REPEAT"/>
    <property type="match status" value="1"/>
</dbReference>
<organism evidence="2">
    <name type="scientific">Gaeumannomyces tritici (strain R3-111a-1)</name>
    <name type="common">Wheat and barley take-all root rot fungus</name>
    <name type="synonym">Gaeumannomyces graminis var. tritici</name>
    <dbReference type="NCBI Taxonomy" id="644352"/>
    <lineage>
        <taxon>Eukaryota</taxon>
        <taxon>Fungi</taxon>
        <taxon>Dikarya</taxon>
        <taxon>Ascomycota</taxon>
        <taxon>Pezizomycotina</taxon>
        <taxon>Sordariomycetes</taxon>
        <taxon>Sordariomycetidae</taxon>
        <taxon>Magnaporthales</taxon>
        <taxon>Magnaporthaceae</taxon>
        <taxon>Gaeumannomyces</taxon>
    </lineage>
</organism>
<sequence length="97" mass="10343">MCGLLLDHQADIESRDRRGRTPLWWAAYTGMDENCRLLLARGASAHSTDDDGCSVASAGAKGYGDQESKECIARLMLGCGARHIPGFVAEKAGSGEE</sequence>
<dbReference type="RefSeq" id="XP_009223300.1">
    <property type="nucleotide sequence ID" value="XM_009225036.1"/>
</dbReference>
<dbReference type="InterPro" id="IPR036770">
    <property type="entry name" value="Ankyrin_rpt-contain_sf"/>
</dbReference>
<keyword evidence="1" id="KW-0040">ANK repeat</keyword>
<dbReference type="GeneID" id="20347670"/>
<proteinExistence type="predicted"/>
<dbReference type="STRING" id="644352.J3P115"/>
<dbReference type="Gene3D" id="1.25.40.20">
    <property type="entry name" value="Ankyrin repeat-containing domain"/>
    <property type="match status" value="1"/>
</dbReference>
<dbReference type="EnsemblFungi" id="EJT77300">
    <property type="protein sequence ID" value="EJT77300"/>
    <property type="gene ID" value="GGTG_07212"/>
</dbReference>
<reference evidence="2" key="2">
    <citation type="submission" date="2010-07" db="EMBL/GenBank/DDBJ databases">
        <authorList>
            <consortium name="The Broad Institute Genome Sequencing Platform"/>
            <consortium name="Broad Institute Genome Sequencing Center for Infectious Disease"/>
            <person name="Ma L.-J."/>
            <person name="Dead R."/>
            <person name="Young S."/>
            <person name="Zeng Q."/>
            <person name="Koehrsen M."/>
            <person name="Alvarado L."/>
            <person name="Berlin A."/>
            <person name="Chapman S.B."/>
            <person name="Chen Z."/>
            <person name="Freedman E."/>
            <person name="Gellesch M."/>
            <person name="Goldberg J."/>
            <person name="Griggs A."/>
            <person name="Gujja S."/>
            <person name="Heilman E.R."/>
            <person name="Heiman D."/>
            <person name="Hepburn T."/>
            <person name="Howarth C."/>
            <person name="Jen D."/>
            <person name="Larson L."/>
            <person name="Mehta T."/>
            <person name="Neiman D."/>
            <person name="Pearson M."/>
            <person name="Roberts A."/>
            <person name="Saif S."/>
            <person name="Shea T."/>
            <person name="Shenoy N."/>
            <person name="Sisk P."/>
            <person name="Stolte C."/>
            <person name="Sykes S."/>
            <person name="Walk T."/>
            <person name="White J."/>
            <person name="Yandava C."/>
            <person name="Haas B."/>
            <person name="Nusbaum C."/>
            <person name="Birren B."/>
        </authorList>
    </citation>
    <scope>NUCLEOTIDE SEQUENCE</scope>
    <source>
        <strain evidence="2">R3-111a-1</strain>
    </source>
</reference>
<dbReference type="InterPro" id="IPR002110">
    <property type="entry name" value="Ankyrin_rpt"/>
</dbReference>
<dbReference type="PROSITE" id="PS50297">
    <property type="entry name" value="ANK_REP_REGION"/>
    <property type="match status" value="1"/>
</dbReference>
<gene>
    <name evidence="3" type="primary">20347670</name>
    <name evidence="2" type="ORF">GGTG_07212</name>
</gene>
<evidence type="ECO:0000313" key="4">
    <source>
        <dbReference type="Proteomes" id="UP000006039"/>
    </source>
</evidence>
<accession>J3P115</accession>
<keyword evidence="4" id="KW-1185">Reference proteome</keyword>
<reference evidence="3" key="4">
    <citation type="journal article" date="2015" name="G3 (Bethesda)">
        <title>Genome sequences of three phytopathogenic species of the Magnaporthaceae family of fungi.</title>
        <authorList>
            <person name="Okagaki L.H."/>
            <person name="Nunes C.C."/>
            <person name="Sailsbery J."/>
            <person name="Clay B."/>
            <person name="Brown D."/>
            <person name="John T."/>
            <person name="Oh Y."/>
            <person name="Young N."/>
            <person name="Fitzgerald M."/>
            <person name="Haas B.J."/>
            <person name="Zeng Q."/>
            <person name="Young S."/>
            <person name="Adiconis X."/>
            <person name="Fan L."/>
            <person name="Levin J.Z."/>
            <person name="Mitchell T.K."/>
            <person name="Okubara P.A."/>
            <person name="Farman M.L."/>
            <person name="Kohn L.M."/>
            <person name="Birren B."/>
            <person name="Ma L.-J."/>
            <person name="Dean R.A."/>
        </authorList>
    </citation>
    <scope>NUCLEOTIDE SEQUENCE</scope>
    <source>
        <strain evidence="3">R3-111a-1</strain>
    </source>
</reference>
<dbReference type="SUPFAM" id="SSF48403">
    <property type="entry name" value="Ankyrin repeat"/>
    <property type="match status" value="1"/>
</dbReference>
<dbReference type="Proteomes" id="UP000006039">
    <property type="component" value="Unassembled WGS sequence"/>
</dbReference>
<dbReference type="Pfam" id="PF12796">
    <property type="entry name" value="Ank_2"/>
    <property type="match status" value="1"/>
</dbReference>
<evidence type="ECO:0000313" key="2">
    <source>
        <dbReference type="EMBL" id="EJT77300.1"/>
    </source>
</evidence>
<reference evidence="4" key="1">
    <citation type="submission" date="2010-07" db="EMBL/GenBank/DDBJ databases">
        <title>The genome sequence of Gaeumannomyces graminis var. tritici strain R3-111a-1.</title>
        <authorList>
            <consortium name="The Broad Institute Genome Sequencing Platform"/>
            <person name="Ma L.-J."/>
            <person name="Dead R."/>
            <person name="Young S."/>
            <person name="Zeng Q."/>
            <person name="Koehrsen M."/>
            <person name="Alvarado L."/>
            <person name="Berlin A."/>
            <person name="Chapman S.B."/>
            <person name="Chen Z."/>
            <person name="Freedman E."/>
            <person name="Gellesch M."/>
            <person name="Goldberg J."/>
            <person name="Griggs A."/>
            <person name="Gujja S."/>
            <person name="Heilman E.R."/>
            <person name="Heiman D."/>
            <person name="Hepburn T."/>
            <person name="Howarth C."/>
            <person name="Jen D."/>
            <person name="Larson L."/>
            <person name="Mehta T."/>
            <person name="Neiman D."/>
            <person name="Pearson M."/>
            <person name="Roberts A."/>
            <person name="Saif S."/>
            <person name="Shea T."/>
            <person name="Shenoy N."/>
            <person name="Sisk P."/>
            <person name="Stolte C."/>
            <person name="Sykes S."/>
            <person name="Walk T."/>
            <person name="White J."/>
            <person name="Yandava C."/>
            <person name="Haas B."/>
            <person name="Nusbaum C."/>
            <person name="Birren B."/>
        </authorList>
    </citation>
    <scope>NUCLEOTIDE SEQUENCE [LARGE SCALE GENOMIC DNA]</scope>
    <source>
        <strain evidence="4">R3-111a-1</strain>
    </source>
</reference>
<evidence type="ECO:0000256" key="1">
    <source>
        <dbReference type="PROSITE-ProRule" id="PRU00023"/>
    </source>
</evidence>
<dbReference type="VEuPathDB" id="FungiDB:GGTG_07212"/>